<dbReference type="InterPro" id="IPR006195">
    <property type="entry name" value="aa-tRNA-synth_II"/>
</dbReference>
<keyword evidence="3 10" id="KW-0963">Cytoplasm</keyword>
<keyword evidence="5 10" id="KW-0547">Nucleotide-binding</keyword>
<dbReference type="PANTHER" id="PTHR42753">
    <property type="entry name" value="MITOCHONDRIAL RIBOSOME PROTEIN L39/PROLYL-TRNA LIGASE FAMILY MEMBER"/>
    <property type="match status" value="1"/>
</dbReference>
<evidence type="ECO:0000256" key="10">
    <source>
        <dbReference type="HAMAP-Rule" id="MF_01569"/>
    </source>
</evidence>
<comment type="subunit">
    <text evidence="2 10">Homodimer.</text>
</comment>
<dbReference type="EMBL" id="DSMG01000059">
    <property type="protein sequence ID" value="HDX30917.1"/>
    <property type="molecule type" value="Genomic_DNA"/>
</dbReference>
<dbReference type="InterPro" id="IPR002316">
    <property type="entry name" value="Pro-tRNA-ligase_IIa"/>
</dbReference>
<comment type="subcellular location">
    <subcellularLocation>
        <location evidence="1 10">Cytoplasm</location>
    </subcellularLocation>
</comment>
<dbReference type="GO" id="GO:0004827">
    <property type="term" value="F:proline-tRNA ligase activity"/>
    <property type="evidence" value="ECO:0007669"/>
    <property type="project" value="UniProtKB-UniRule"/>
</dbReference>
<dbReference type="SUPFAM" id="SSF55681">
    <property type="entry name" value="Class II aaRS and biotin synthetases"/>
    <property type="match status" value="1"/>
</dbReference>
<evidence type="ECO:0000313" key="12">
    <source>
        <dbReference type="EMBL" id="HDX30917.1"/>
    </source>
</evidence>
<protein>
    <recommendedName>
        <fullName evidence="10">Proline--tRNA ligase</fullName>
        <ecNumber evidence="10">6.1.1.15</ecNumber>
    </recommendedName>
    <alternativeName>
        <fullName evidence="10">Prolyl-tRNA synthetase</fullName>
        <shortName evidence="10">ProRS</shortName>
    </alternativeName>
</protein>
<dbReference type="InterPro" id="IPR033730">
    <property type="entry name" value="ProRS_core_prok"/>
</dbReference>
<dbReference type="InterPro" id="IPR036754">
    <property type="entry name" value="YbaK/aa-tRNA-synt-asso_dom_sf"/>
</dbReference>
<keyword evidence="4 10" id="KW-0436">Ligase</keyword>
<dbReference type="CDD" id="cd04334">
    <property type="entry name" value="ProRS-INS"/>
    <property type="match status" value="1"/>
</dbReference>
<comment type="function">
    <text evidence="10">Catalyzes the attachment of proline to tRNA(Pro) in a two-step reaction: proline is first activated by ATP to form Pro-AMP and then transferred to the acceptor end of tRNA(Pro). As ProRS can inadvertently accommodate and process non-cognate amino acids such as alanine and cysteine, to avoid such errors it has two additional distinct editing activities against alanine. One activity is designated as 'pretransfer' editing and involves the tRNA(Pro)-independent hydrolysis of activated Ala-AMP. The other activity is designated 'posttransfer' editing and involves deacylation of mischarged Ala-tRNA(Pro). The misacylated Cys-tRNA(Pro) is not edited by ProRS.</text>
</comment>
<dbReference type="GO" id="GO:0002161">
    <property type="term" value="F:aminoacyl-tRNA deacylase activity"/>
    <property type="evidence" value="ECO:0007669"/>
    <property type="project" value="InterPro"/>
</dbReference>
<comment type="similarity">
    <text evidence="10">Belongs to the class-II aminoacyl-tRNA synthetase family. ProS type 1 subfamily.</text>
</comment>
<dbReference type="InterPro" id="IPR023717">
    <property type="entry name" value="Pro-tRNA-Synthase_IIa_type1"/>
</dbReference>
<dbReference type="PROSITE" id="PS50862">
    <property type="entry name" value="AA_TRNA_LIGASE_II"/>
    <property type="match status" value="1"/>
</dbReference>
<evidence type="ECO:0000256" key="1">
    <source>
        <dbReference type="ARBA" id="ARBA00004496"/>
    </source>
</evidence>
<dbReference type="Pfam" id="PF00587">
    <property type="entry name" value="tRNA-synt_2b"/>
    <property type="match status" value="1"/>
</dbReference>
<dbReference type="PANTHER" id="PTHR42753:SF2">
    <property type="entry name" value="PROLINE--TRNA LIGASE"/>
    <property type="match status" value="1"/>
</dbReference>
<dbReference type="CDD" id="cd00779">
    <property type="entry name" value="ProRS_core_prok"/>
    <property type="match status" value="1"/>
</dbReference>
<dbReference type="Pfam" id="PF04073">
    <property type="entry name" value="tRNA_edit"/>
    <property type="match status" value="1"/>
</dbReference>
<dbReference type="InterPro" id="IPR045864">
    <property type="entry name" value="aa-tRNA-synth_II/BPL/LPL"/>
</dbReference>
<comment type="catalytic activity">
    <reaction evidence="9 10">
        <text>tRNA(Pro) + L-proline + ATP = L-prolyl-tRNA(Pro) + AMP + diphosphate</text>
        <dbReference type="Rhea" id="RHEA:14305"/>
        <dbReference type="Rhea" id="RHEA-COMP:9700"/>
        <dbReference type="Rhea" id="RHEA-COMP:9702"/>
        <dbReference type="ChEBI" id="CHEBI:30616"/>
        <dbReference type="ChEBI" id="CHEBI:33019"/>
        <dbReference type="ChEBI" id="CHEBI:60039"/>
        <dbReference type="ChEBI" id="CHEBI:78442"/>
        <dbReference type="ChEBI" id="CHEBI:78532"/>
        <dbReference type="ChEBI" id="CHEBI:456215"/>
        <dbReference type="EC" id="6.1.1.15"/>
    </reaction>
</comment>
<name>A0A7C1FER9_9CHLR</name>
<dbReference type="Pfam" id="PF03129">
    <property type="entry name" value="HGTP_anticodon"/>
    <property type="match status" value="1"/>
</dbReference>
<evidence type="ECO:0000256" key="7">
    <source>
        <dbReference type="ARBA" id="ARBA00022917"/>
    </source>
</evidence>
<gene>
    <name evidence="10" type="primary">proS</name>
    <name evidence="12" type="ORF">ENQ20_05415</name>
</gene>
<dbReference type="InterPro" id="IPR004500">
    <property type="entry name" value="Pro-tRNA-synth_IIa_bac-type"/>
</dbReference>
<dbReference type="CDD" id="cd00861">
    <property type="entry name" value="ProRS_anticodon_short"/>
    <property type="match status" value="1"/>
</dbReference>
<dbReference type="NCBIfam" id="TIGR00409">
    <property type="entry name" value="proS_fam_II"/>
    <property type="match status" value="1"/>
</dbReference>
<dbReference type="InterPro" id="IPR044140">
    <property type="entry name" value="ProRS_anticodon_short"/>
</dbReference>
<dbReference type="GO" id="GO:0005524">
    <property type="term" value="F:ATP binding"/>
    <property type="evidence" value="ECO:0007669"/>
    <property type="project" value="UniProtKB-UniRule"/>
</dbReference>
<evidence type="ECO:0000259" key="11">
    <source>
        <dbReference type="PROSITE" id="PS50862"/>
    </source>
</evidence>
<dbReference type="EC" id="6.1.1.15" evidence="10"/>
<keyword evidence="6 10" id="KW-0067">ATP-binding</keyword>
<dbReference type="Gene3D" id="3.40.50.800">
    <property type="entry name" value="Anticodon-binding domain"/>
    <property type="match status" value="1"/>
</dbReference>
<comment type="caution">
    <text evidence="12">The sequence shown here is derived from an EMBL/GenBank/DDBJ whole genome shotgun (WGS) entry which is preliminary data.</text>
</comment>
<evidence type="ECO:0000256" key="9">
    <source>
        <dbReference type="ARBA" id="ARBA00047671"/>
    </source>
</evidence>
<dbReference type="NCBIfam" id="NF006625">
    <property type="entry name" value="PRK09194.1"/>
    <property type="match status" value="1"/>
</dbReference>
<dbReference type="InterPro" id="IPR002314">
    <property type="entry name" value="aa-tRNA-synt_IIb"/>
</dbReference>
<evidence type="ECO:0000256" key="2">
    <source>
        <dbReference type="ARBA" id="ARBA00011738"/>
    </source>
</evidence>
<sequence length="593" mass="65942">MRVSKLFFQTLRETPADAEVVSHQLMLRAGMIHQIAAGIFDYLPLAQRVKHKIENIFREEMDAIGGQEVTLPMVHPAELWQKSGRWYQIGSDMVRFKDRNDRDMVLGMTHEEIMADLAKRFIRSYRQLPMMLYQIQTKFRDEPRPRAGLIRVREFTMKDAYTFDRNEAGIDAYYPKFYQAYYNIFRRCGIDVIAVRSDTGMMGGRMAHEFMALTEIGEDTLVLCDACGYSANRQVAVFRKPEPPAAEPLPLEEVATPGISTIEALAQFLNIPASQTAKAVFFIADIDQPDGSVTEQFVFCVVRGDMELNETKLTNTIKARRLRPATAAEIRAIGAEPGYGSPLGIHRDRVLLVVDDLVARSPNLVAGANREGYHLRNTNYGRDYTADIVVDLVAVSDGYPCPQCGAPVRTARGVEVGNIFKLGTKYSVAMGATYLDENGEEKPIVMGSYGIGTGRLMAVIVELHHDEAGIQWPITVAPYQVMLISLATEKTPEVAEAAEKLYADLLAAGVEVLYDDRDERAGVKFNDADLLGIPIRLTVGAKGLQNGVIEGRLRRNGETFAFSVETVVQDVQALIAAEIERIHAAVVPVPFDE</sequence>
<evidence type="ECO:0000256" key="4">
    <source>
        <dbReference type="ARBA" id="ARBA00022598"/>
    </source>
</evidence>
<dbReference type="InterPro" id="IPR036621">
    <property type="entry name" value="Anticodon-bd_dom_sf"/>
</dbReference>
<dbReference type="SUPFAM" id="SSF52954">
    <property type="entry name" value="Class II aaRS ABD-related"/>
    <property type="match status" value="1"/>
</dbReference>
<dbReference type="GO" id="GO:0006433">
    <property type="term" value="P:prolyl-tRNA aminoacylation"/>
    <property type="evidence" value="ECO:0007669"/>
    <property type="project" value="UniProtKB-UniRule"/>
</dbReference>
<dbReference type="GO" id="GO:0005829">
    <property type="term" value="C:cytosol"/>
    <property type="evidence" value="ECO:0007669"/>
    <property type="project" value="TreeGrafter"/>
</dbReference>
<dbReference type="Gene3D" id="3.30.930.10">
    <property type="entry name" value="Bira Bifunctional Protein, Domain 2"/>
    <property type="match status" value="2"/>
</dbReference>
<keyword evidence="7 10" id="KW-0648">Protein biosynthesis</keyword>
<proteinExistence type="inferred from homology"/>
<evidence type="ECO:0000256" key="6">
    <source>
        <dbReference type="ARBA" id="ARBA00022840"/>
    </source>
</evidence>
<dbReference type="PRINTS" id="PR01046">
    <property type="entry name" value="TRNASYNTHPRO"/>
</dbReference>
<dbReference type="HAMAP" id="MF_01569">
    <property type="entry name" value="Pro_tRNA_synth_type1"/>
    <property type="match status" value="1"/>
</dbReference>
<feature type="domain" description="Aminoacyl-transfer RNA synthetases class-II family profile" evidence="11">
    <location>
        <begin position="48"/>
        <end position="473"/>
    </location>
</feature>
<evidence type="ECO:0000256" key="8">
    <source>
        <dbReference type="ARBA" id="ARBA00023146"/>
    </source>
</evidence>
<comment type="domain">
    <text evidence="10">Consists of three domains: the N-terminal catalytic domain, the editing domain and the C-terminal anticodon-binding domain.</text>
</comment>
<reference evidence="12" key="1">
    <citation type="journal article" date="2020" name="mSystems">
        <title>Genome- and Community-Level Interaction Insights into Carbon Utilization and Element Cycling Functions of Hydrothermarchaeota in Hydrothermal Sediment.</title>
        <authorList>
            <person name="Zhou Z."/>
            <person name="Liu Y."/>
            <person name="Xu W."/>
            <person name="Pan J."/>
            <person name="Luo Z.H."/>
            <person name="Li M."/>
        </authorList>
    </citation>
    <scope>NUCLEOTIDE SEQUENCE [LARGE SCALE GENOMIC DNA]</scope>
    <source>
        <strain evidence="12">SpSt-289</strain>
    </source>
</reference>
<dbReference type="InterPro" id="IPR007214">
    <property type="entry name" value="YbaK/aa-tRNA-synth-assoc-dom"/>
</dbReference>
<dbReference type="Gene3D" id="3.90.960.10">
    <property type="entry name" value="YbaK/aminoacyl-tRNA synthetase-associated domain"/>
    <property type="match status" value="1"/>
</dbReference>
<dbReference type="AlphaFoldDB" id="A0A7C1FER9"/>
<evidence type="ECO:0000256" key="3">
    <source>
        <dbReference type="ARBA" id="ARBA00022490"/>
    </source>
</evidence>
<dbReference type="InterPro" id="IPR004154">
    <property type="entry name" value="Anticodon-bd"/>
</dbReference>
<keyword evidence="8 10" id="KW-0030">Aminoacyl-tRNA synthetase</keyword>
<accession>A0A7C1FER9</accession>
<dbReference type="InterPro" id="IPR050062">
    <property type="entry name" value="Pro-tRNA_synthetase"/>
</dbReference>
<dbReference type="SUPFAM" id="SSF55826">
    <property type="entry name" value="YbaK/ProRS associated domain"/>
    <property type="match status" value="1"/>
</dbReference>
<organism evidence="12">
    <name type="scientific">Caldilinea aerophila</name>
    <dbReference type="NCBI Taxonomy" id="133453"/>
    <lineage>
        <taxon>Bacteria</taxon>
        <taxon>Bacillati</taxon>
        <taxon>Chloroflexota</taxon>
        <taxon>Caldilineae</taxon>
        <taxon>Caldilineales</taxon>
        <taxon>Caldilineaceae</taxon>
        <taxon>Caldilinea</taxon>
    </lineage>
</organism>
<evidence type="ECO:0000256" key="5">
    <source>
        <dbReference type="ARBA" id="ARBA00022741"/>
    </source>
</evidence>